<proteinExistence type="predicted"/>
<reference evidence="2 3" key="1">
    <citation type="journal article" date="2015" name="Genome Biol.">
        <title>Comparative genomics of Steinernema reveals deeply conserved gene regulatory networks.</title>
        <authorList>
            <person name="Dillman A.R."/>
            <person name="Macchietto M."/>
            <person name="Porter C.F."/>
            <person name="Rogers A."/>
            <person name="Williams B."/>
            <person name="Antoshechkin I."/>
            <person name="Lee M.M."/>
            <person name="Goodwin Z."/>
            <person name="Lu X."/>
            <person name="Lewis E.E."/>
            <person name="Goodrich-Blair H."/>
            <person name="Stock S.P."/>
            <person name="Adams B.J."/>
            <person name="Sternberg P.W."/>
            <person name="Mortazavi A."/>
        </authorList>
    </citation>
    <scope>NUCLEOTIDE SEQUENCE [LARGE SCALE GENOMIC DNA]</scope>
    <source>
        <strain evidence="2 3">ALL</strain>
    </source>
</reference>
<dbReference type="AlphaFoldDB" id="A0A4V6A6K4"/>
<keyword evidence="1" id="KW-0472">Membrane</keyword>
<protein>
    <submittedName>
        <fullName evidence="2">Uncharacterized protein</fullName>
    </submittedName>
</protein>
<dbReference type="EMBL" id="AZBU02000002">
    <property type="protein sequence ID" value="TKR95195.1"/>
    <property type="molecule type" value="Genomic_DNA"/>
</dbReference>
<keyword evidence="1" id="KW-1133">Transmembrane helix</keyword>
<keyword evidence="1" id="KW-0812">Transmembrane</keyword>
<sequence length="186" mass="20778">MKTWLVLLSFVFGLIAIGIGIYFYPSDNGALVPYEMAIYNVREAAINDTYESQPDTDAAATIMDRYHNEVLAALKFRPVDDTSPDYLSTILTLYAIATTVGEPRIFQNYESPVFLVYSSLLVVIFGTVMSTMSFVGLCLMHKSYHYRLPVGFRSHLHWKPTVGEGALSGNDAIEACTSHIRQTPHI</sequence>
<organism evidence="2 3">
    <name type="scientific">Steinernema carpocapsae</name>
    <name type="common">Entomopathogenic nematode</name>
    <dbReference type="NCBI Taxonomy" id="34508"/>
    <lineage>
        <taxon>Eukaryota</taxon>
        <taxon>Metazoa</taxon>
        <taxon>Ecdysozoa</taxon>
        <taxon>Nematoda</taxon>
        <taxon>Chromadorea</taxon>
        <taxon>Rhabditida</taxon>
        <taxon>Tylenchina</taxon>
        <taxon>Panagrolaimomorpha</taxon>
        <taxon>Strongyloidoidea</taxon>
        <taxon>Steinernematidae</taxon>
        <taxon>Steinernema</taxon>
    </lineage>
</organism>
<comment type="caution">
    <text evidence="2">The sequence shown here is derived from an EMBL/GenBank/DDBJ whole genome shotgun (WGS) entry which is preliminary data.</text>
</comment>
<gene>
    <name evidence="2" type="ORF">L596_009394</name>
</gene>
<feature type="transmembrane region" description="Helical" evidence="1">
    <location>
        <begin position="114"/>
        <end position="139"/>
    </location>
</feature>
<reference evidence="2 3" key="2">
    <citation type="journal article" date="2019" name="G3 (Bethesda)">
        <title>Hybrid Assembly of the Genome of the Entomopathogenic Nematode Steinernema carpocapsae Identifies the X-Chromosome.</title>
        <authorList>
            <person name="Serra L."/>
            <person name="Macchietto M."/>
            <person name="Macias-Munoz A."/>
            <person name="McGill C.J."/>
            <person name="Rodriguez I.M."/>
            <person name="Rodriguez B."/>
            <person name="Murad R."/>
            <person name="Mortazavi A."/>
        </authorList>
    </citation>
    <scope>NUCLEOTIDE SEQUENCE [LARGE SCALE GENOMIC DNA]</scope>
    <source>
        <strain evidence="2 3">ALL</strain>
    </source>
</reference>
<evidence type="ECO:0000313" key="2">
    <source>
        <dbReference type="EMBL" id="TKR95195.1"/>
    </source>
</evidence>
<evidence type="ECO:0000256" key="1">
    <source>
        <dbReference type="SAM" id="Phobius"/>
    </source>
</evidence>
<evidence type="ECO:0000313" key="3">
    <source>
        <dbReference type="Proteomes" id="UP000298663"/>
    </source>
</evidence>
<dbReference type="Proteomes" id="UP000298663">
    <property type="component" value="Unassembled WGS sequence"/>
</dbReference>
<accession>A0A4V6A6K4</accession>
<name>A0A4V6A6K4_STECR</name>
<keyword evidence="3" id="KW-1185">Reference proteome</keyword>
<feature type="transmembrane region" description="Helical" evidence="1">
    <location>
        <begin position="5"/>
        <end position="24"/>
    </location>
</feature>